<dbReference type="OrthoDB" id="2015470at2759"/>
<protein>
    <recommendedName>
        <fullName evidence="1">High-affinity nitrate transporter</fullName>
    </recommendedName>
</protein>
<dbReference type="InParanoid" id="A0A2G5E7A1"/>
<keyword evidence="1" id="KW-1003">Cell membrane</keyword>
<keyword evidence="3" id="KW-1185">Reference proteome</keyword>
<organism evidence="2 3">
    <name type="scientific">Aquilegia coerulea</name>
    <name type="common">Rocky mountain columbine</name>
    <dbReference type="NCBI Taxonomy" id="218851"/>
    <lineage>
        <taxon>Eukaryota</taxon>
        <taxon>Viridiplantae</taxon>
        <taxon>Streptophyta</taxon>
        <taxon>Embryophyta</taxon>
        <taxon>Tracheophyta</taxon>
        <taxon>Spermatophyta</taxon>
        <taxon>Magnoliopsida</taxon>
        <taxon>Ranunculales</taxon>
        <taxon>Ranunculaceae</taxon>
        <taxon>Thalictroideae</taxon>
        <taxon>Aquilegia</taxon>
    </lineage>
</organism>
<dbReference type="PIRSF" id="PIRSF012939">
    <property type="entry name" value="Transpt_NO3_Nar2"/>
    <property type="match status" value="1"/>
</dbReference>
<dbReference type="EMBL" id="KZ305028">
    <property type="protein sequence ID" value="PIA51632.1"/>
    <property type="molecule type" value="Genomic_DNA"/>
</dbReference>
<keyword evidence="1" id="KW-0732">Signal</keyword>
<comment type="similarity">
    <text evidence="1">Belongs to the NAR2 family.</text>
</comment>
<dbReference type="GO" id="GO:0005886">
    <property type="term" value="C:plasma membrane"/>
    <property type="evidence" value="ECO:0007669"/>
    <property type="project" value="UniProtKB-UniRule"/>
</dbReference>
<keyword evidence="1" id="KW-0812">Transmembrane</keyword>
<dbReference type="PANTHER" id="PTHR34806:SF1">
    <property type="entry name" value="HIGH-AFFINITY NITRATE TRANSPORTER 3.1"/>
    <property type="match status" value="1"/>
</dbReference>
<dbReference type="STRING" id="218851.A0A2G5E7A1"/>
<name>A0A2G5E7A1_AQUCA</name>
<dbReference type="GO" id="GO:0010167">
    <property type="term" value="P:response to nitrate"/>
    <property type="evidence" value="ECO:0007669"/>
    <property type="project" value="UniProtKB-UniRule"/>
</dbReference>
<dbReference type="Pfam" id="PF16974">
    <property type="entry name" value="NAR2"/>
    <property type="match status" value="1"/>
</dbReference>
<keyword evidence="1" id="KW-0472">Membrane</keyword>
<proteinExistence type="inferred from homology"/>
<evidence type="ECO:0000313" key="2">
    <source>
        <dbReference type="EMBL" id="PIA51632.1"/>
    </source>
</evidence>
<comment type="function">
    <text evidence="1">Involved in nitrate transport.</text>
</comment>
<dbReference type="GO" id="GO:0042128">
    <property type="term" value="P:nitrate assimilation"/>
    <property type="evidence" value="ECO:0007669"/>
    <property type="project" value="UniProtKB-UniRule"/>
</dbReference>
<keyword evidence="1" id="KW-0534">Nitrate assimilation</keyword>
<gene>
    <name evidence="2" type="ORF">AQUCO_01100471v1</name>
</gene>
<evidence type="ECO:0000313" key="3">
    <source>
        <dbReference type="Proteomes" id="UP000230069"/>
    </source>
</evidence>
<accession>A0A2G5E7A1</accession>
<reference evidence="2 3" key="1">
    <citation type="submission" date="2017-09" db="EMBL/GenBank/DDBJ databases">
        <title>WGS assembly of Aquilegia coerulea Goldsmith.</title>
        <authorList>
            <person name="Hodges S."/>
            <person name="Kramer E."/>
            <person name="Nordborg M."/>
            <person name="Tomkins J."/>
            <person name="Borevitz J."/>
            <person name="Derieg N."/>
            <person name="Yan J."/>
            <person name="Mihaltcheva S."/>
            <person name="Hayes R.D."/>
            <person name="Rokhsar D."/>
        </authorList>
    </citation>
    <scope>NUCLEOTIDE SEQUENCE [LARGE SCALE GENOMIC DNA]</scope>
    <source>
        <strain evidence="3">cv. Goldsmith</strain>
    </source>
</reference>
<feature type="transmembrane region" description="Helical" evidence="1">
    <location>
        <begin position="178"/>
        <end position="197"/>
    </location>
</feature>
<feature type="signal peptide" evidence="1">
    <location>
        <begin position="1"/>
        <end position="21"/>
    </location>
</feature>
<feature type="chain" id="PRO_5017107632" description="High-affinity nitrate transporter" evidence="1">
    <location>
        <begin position="22"/>
        <end position="210"/>
    </location>
</feature>
<sequence length="210" mass="23517">MASHLLISTLLFFCLYATCYGKVHFSTLENSLVVTASPKHGDVIKTGQDKITVTWGLNSSFAASTAVAFHEIKVKLCFAPISQKDRAWRKTKDELMKDKTCQFNIVHRPYDPASDKAKVQSFEWLLERNVPTATYFVRAYAFNSEGHEVAYGQTTNAEKKTNLFEIHGISGRHISLDIAAGVFSAFSIVSLFGFFYAEKKKAKQVQNSQS</sequence>
<dbReference type="AlphaFoldDB" id="A0A2G5E7A1"/>
<dbReference type="Proteomes" id="UP000230069">
    <property type="component" value="Unassembled WGS sequence"/>
</dbReference>
<dbReference type="InterPro" id="IPR016605">
    <property type="entry name" value="Transptr_NO3_Nar2"/>
</dbReference>
<dbReference type="FunCoup" id="A0A2G5E7A1">
    <property type="interactions" value="308"/>
</dbReference>
<dbReference type="PANTHER" id="PTHR34806">
    <property type="entry name" value="HIGH-AFFINITY NITRATE TRANSPORTER 3.2"/>
    <property type="match status" value="1"/>
</dbReference>
<keyword evidence="1" id="KW-1133">Transmembrane helix</keyword>
<evidence type="ECO:0000256" key="1">
    <source>
        <dbReference type="PIRNR" id="PIRNR012939"/>
    </source>
</evidence>
<dbReference type="GO" id="GO:0015112">
    <property type="term" value="F:nitrate transmembrane transporter activity"/>
    <property type="evidence" value="ECO:0007669"/>
    <property type="project" value="TreeGrafter"/>
</dbReference>